<evidence type="ECO:0000256" key="8">
    <source>
        <dbReference type="ARBA" id="ARBA00022723"/>
    </source>
</evidence>
<evidence type="ECO:0000256" key="9">
    <source>
        <dbReference type="ARBA" id="ARBA00022737"/>
    </source>
</evidence>
<protein>
    <submittedName>
        <fullName evidence="17">4-hydroxyphenylpyruvate dioxygenase</fullName>
    </submittedName>
</protein>
<evidence type="ECO:0000256" key="11">
    <source>
        <dbReference type="ARBA" id="ARBA00022964"/>
    </source>
</evidence>
<dbReference type="GO" id="GO:0005737">
    <property type="term" value="C:cytoplasm"/>
    <property type="evidence" value="ECO:0007669"/>
    <property type="project" value="UniProtKB-SubCell"/>
</dbReference>
<evidence type="ECO:0000256" key="5">
    <source>
        <dbReference type="ARBA" id="ARBA00005877"/>
    </source>
</evidence>
<evidence type="ECO:0000256" key="2">
    <source>
        <dbReference type="ARBA" id="ARBA00004395"/>
    </source>
</evidence>
<dbReference type="Pfam" id="PF00903">
    <property type="entry name" value="Glyoxalase"/>
    <property type="match status" value="1"/>
</dbReference>
<dbReference type="InterPro" id="IPR004360">
    <property type="entry name" value="Glyas_Fos-R_dOase_dom"/>
</dbReference>
<dbReference type="NCBIfam" id="TIGR01263">
    <property type="entry name" value="4HPPD"/>
    <property type="match status" value="1"/>
</dbReference>
<dbReference type="GeneID" id="41588077"/>
<evidence type="ECO:0000256" key="3">
    <source>
        <dbReference type="ARBA" id="ARBA00004406"/>
    </source>
</evidence>
<dbReference type="InterPro" id="IPR029068">
    <property type="entry name" value="Glyas_Bleomycin-R_OHBP_Dase"/>
</dbReference>
<comment type="subunit">
    <text evidence="6">Homodimer.</text>
</comment>
<keyword evidence="12" id="KW-0560">Oxidoreductase</keyword>
<dbReference type="FunFam" id="3.10.180.10:FF:000022">
    <property type="entry name" value="4-hydroxyphenylpyruvate dioxygenase"/>
    <property type="match status" value="1"/>
</dbReference>
<evidence type="ECO:0000256" key="14">
    <source>
        <dbReference type="ARBA" id="ARBA00023034"/>
    </source>
</evidence>
<gene>
    <name evidence="17" type="ORF">CSP5_0803</name>
</gene>
<evidence type="ECO:0000256" key="6">
    <source>
        <dbReference type="ARBA" id="ARBA00011738"/>
    </source>
</evidence>
<dbReference type="PANTHER" id="PTHR11959:SF1">
    <property type="entry name" value="4-HYDROXYPHENYLPYRUVATE DIOXYGENASE"/>
    <property type="match status" value="1"/>
</dbReference>
<dbReference type="InterPro" id="IPR005956">
    <property type="entry name" value="4OHPhenylPyrv_dOase"/>
</dbReference>
<dbReference type="PROSITE" id="PS51819">
    <property type="entry name" value="VOC"/>
    <property type="match status" value="2"/>
</dbReference>
<comment type="subcellular location">
    <subcellularLocation>
        <location evidence="4">Cytoplasm</location>
    </subcellularLocation>
    <subcellularLocation>
        <location evidence="3">Endoplasmic reticulum membrane</location>
        <topology evidence="3">Peripheral membrane protein</topology>
    </subcellularLocation>
    <subcellularLocation>
        <location evidence="2">Golgi apparatus membrane</location>
        <topology evidence="2">Peripheral membrane protein</topology>
    </subcellularLocation>
</comment>
<dbReference type="InterPro" id="IPR037523">
    <property type="entry name" value="VOC_core"/>
</dbReference>
<evidence type="ECO:0000256" key="13">
    <source>
        <dbReference type="ARBA" id="ARBA00023004"/>
    </source>
</evidence>
<dbReference type="GO" id="GO:0006572">
    <property type="term" value="P:L-tyrosine catabolic process"/>
    <property type="evidence" value="ECO:0007669"/>
    <property type="project" value="TreeGrafter"/>
</dbReference>
<dbReference type="Gene3D" id="3.10.180.10">
    <property type="entry name" value="2,3-Dihydroxybiphenyl 1,2-Dioxygenase, domain 1"/>
    <property type="match status" value="2"/>
</dbReference>
<proteinExistence type="inferred from homology"/>
<name>A0A1N5U4B4_9ARCH</name>
<evidence type="ECO:0000256" key="10">
    <source>
        <dbReference type="ARBA" id="ARBA00022824"/>
    </source>
</evidence>
<feature type="domain" description="VOC" evidence="16">
    <location>
        <begin position="164"/>
        <end position="318"/>
    </location>
</feature>
<evidence type="ECO:0000256" key="7">
    <source>
        <dbReference type="ARBA" id="ARBA00022490"/>
    </source>
</evidence>
<dbReference type="GO" id="GO:0046872">
    <property type="term" value="F:metal ion binding"/>
    <property type="evidence" value="ECO:0007669"/>
    <property type="project" value="UniProtKB-KW"/>
</dbReference>
<evidence type="ECO:0000313" key="17">
    <source>
        <dbReference type="EMBL" id="SIM55674.1"/>
    </source>
</evidence>
<evidence type="ECO:0000256" key="12">
    <source>
        <dbReference type="ARBA" id="ARBA00023002"/>
    </source>
</evidence>
<comment type="cofactor">
    <cofactor evidence="1">
        <name>Fe cation</name>
        <dbReference type="ChEBI" id="CHEBI:24875"/>
    </cofactor>
</comment>
<accession>A0A1N5U4B4</accession>
<keyword evidence="10" id="KW-0256">Endoplasmic reticulum</keyword>
<keyword evidence="13" id="KW-0408">Iron</keyword>
<evidence type="ECO:0000256" key="15">
    <source>
        <dbReference type="ARBA" id="ARBA00023136"/>
    </source>
</evidence>
<dbReference type="AlphaFoldDB" id="A0A1N5U4B4"/>
<keyword evidence="7" id="KW-0963">Cytoplasm</keyword>
<dbReference type="EMBL" id="LT671858">
    <property type="protein sequence ID" value="SIM55674.1"/>
    <property type="molecule type" value="Genomic_DNA"/>
</dbReference>
<dbReference type="RefSeq" id="WP_148689671.1">
    <property type="nucleotide sequence ID" value="NZ_LT671858.1"/>
</dbReference>
<sequence>MTQKALDRVDYVEFYVGSAKQWAYYHKFGLGFNIIGYSGPETGVRDKVSYLMEQGKVKVMVTNSLHPDSVISNHVKLHGDGVKDIAIRVNSLDDALNDLRERKVVKYEKAEDIKTENGTVHKARAFTYGETVHSLIDYGEFESKLPPNFEPVEMIETKGSGITRFDHIVGNVEDKKMDSWVDYYVDGMGFEPLISFDDKDISTEFTALRSKVVQYNNRKIVFPINEPAPGKKKSQIQEYLDYYHMPGVQHIALHTDDIIGTVSKMKNEGIQFQSAPDSYYDELAQRVGKIDEDIATLKSLNILVDRDDDGYLLQIFTKPTGDRPTFFYEIIQRKGATSFGKGNFKALFESIEKDQARRGNL</sequence>
<dbReference type="SUPFAM" id="SSF54593">
    <property type="entry name" value="Glyoxalase/Bleomycin resistance protein/Dihydroxybiphenyl dioxygenase"/>
    <property type="match status" value="1"/>
</dbReference>
<keyword evidence="11 17" id="KW-0223">Dioxygenase</keyword>
<evidence type="ECO:0000313" key="18">
    <source>
        <dbReference type="Proteomes" id="UP000195607"/>
    </source>
</evidence>
<dbReference type="Proteomes" id="UP000195607">
    <property type="component" value="Chromosome I"/>
</dbReference>
<reference evidence="17 18" key="1">
    <citation type="submission" date="2016-04" db="EMBL/GenBank/DDBJ databases">
        <authorList>
            <person name="Evans L.H."/>
            <person name="Alamgir A."/>
            <person name="Owens N."/>
            <person name="Weber N.D."/>
            <person name="Virtaneva K."/>
            <person name="Barbian K."/>
            <person name="Babar A."/>
            <person name="Rosenke K."/>
        </authorList>
    </citation>
    <scope>NUCLEOTIDE SEQUENCE [LARGE SCALE GENOMIC DNA]</scope>
    <source>
        <strain evidence="18">S5(T) (JCM 30642 \VKM B-2941)</strain>
    </source>
</reference>
<dbReference type="InterPro" id="IPR041736">
    <property type="entry name" value="4OHPhenylPyrv_dOase_N"/>
</dbReference>
<evidence type="ECO:0000259" key="16">
    <source>
        <dbReference type="PROSITE" id="PS51819"/>
    </source>
</evidence>
<keyword evidence="17" id="KW-0670">Pyruvate</keyword>
<keyword evidence="9" id="KW-0677">Repeat</keyword>
<dbReference type="CDD" id="cd08342">
    <property type="entry name" value="HPPD_N_like"/>
    <property type="match status" value="1"/>
</dbReference>
<feature type="domain" description="VOC" evidence="16">
    <location>
        <begin position="8"/>
        <end position="138"/>
    </location>
</feature>
<organism evidence="17 18">
    <name type="scientific">Cuniculiplasma divulgatum</name>
    <dbReference type="NCBI Taxonomy" id="1673428"/>
    <lineage>
        <taxon>Archaea</taxon>
        <taxon>Methanobacteriati</taxon>
        <taxon>Thermoplasmatota</taxon>
        <taxon>Thermoplasmata</taxon>
        <taxon>Thermoplasmatales</taxon>
        <taxon>Cuniculiplasmataceae</taxon>
        <taxon>Cuniculiplasma</taxon>
    </lineage>
</organism>
<comment type="similarity">
    <text evidence="5">Belongs to the 4HPPD family.</text>
</comment>
<dbReference type="GO" id="GO:0042802">
    <property type="term" value="F:identical protein binding"/>
    <property type="evidence" value="ECO:0007669"/>
    <property type="project" value="UniProtKB-ARBA"/>
</dbReference>
<dbReference type="PANTHER" id="PTHR11959">
    <property type="entry name" value="4-HYDROXYPHENYLPYRUVATE DIOXYGENASE"/>
    <property type="match status" value="1"/>
</dbReference>
<evidence type="ECO:0000256" key="1">
    <source>
        <dbReference type="ARBA" id="ARBA00001962"/>
    </source>
</evidence>
<keyword evidence="14" id="KW-0333">Golgi apparatus</keyword>
<dbReference type="CDD" id="cd07250">
    <property type="entry name" value="HPPD_C_like"/>
    <property type="match status" value="1"/>
</dbReference>
<keyword evidence="15" id="KW-0472">Membrane</keyword>
<dbReference type="GO" id="GO:0003868">
    <property type="term" value="F:4-hydroxyphenylpyruvate dioxygenase activity"/>
    <property type="evidence" value="ECO:0007669"/>
    <property type="project" value="InterPro"/>
</dbReference>
<keyword evidence="8" id="KW-0479">Metal-binding</keyword>
<evidence type="ECO:0000256" key="4">
    <source>
        <dbReference type="ARBA" id="ARBA00004496"/>
    </source>
</evidence>
<dbReference type="InterPro" id="IPR041735">
    <property type="entry name" value="4OHPhenylPyrv_dOase_C"/>
</dbReference>
<dbReference type="PIRSF" id="PIRSF009283">
    <property type="entry name" value="HPP_dOase"/>
    <property type="match status" value="1"/>
</dbReference>